<evidence type="ECO:0000256" key="3">
    <source>
        <dbReference type="ARBA" id="ARBA00023163"/>
    </source>
</evidence>
<reference evidence="7" key="1">
    <citation type="submission" date="2021-01" db="EMBL/GenBank/DDBJ databases">
        <authorList>
            <person name="Corre E."/>
            <person name="Pelletier E."/>
            <person name="Niang G."/>
            <person name="Scheremetjew M."/>
            <person name="Finn R."/>
            <person name="Kale V."/>
            <person name="Holt S."/>
            <person name="Cochrane G."/>
            <person name="Meng A."/>
            <person name="Brown T."/>
            <person name="Cohen L."/>
        </authorList>
    </citation>
    <scope>NUCLEOTIDE SEQUENCE</scope>
    <source>
        <strain evidence="7">UIO037</strain>
    </source>
</reference>
<dbReference type="InterPro" id="IPR029040">
    <property type="entry name" value="RPABC4/Spt4"/>
</dbReference>
<comment type="similarity">
    <text evidence="2 5">Belongs to the SPT4 family.</text>
</comment>
<gene>
    <name evidence="7" type="ORF">CPOL0286_LOCUS17422</name>
</gene>
<evidence type="ECO:0000256" key="2">
    <source>
        <dbReference type="ARBA" id="ARBA00010464"/>
    </source>
</evidence>
<evidence type="ECO:0000259" key="6">
    <source>
        <dbReference type="SMART" id="SM01389"/>
    </source>
</evidence>
<dbReference type="PIRSF" id="PIRSF025023">
    <property type="entry name" value="Spt4"/>
    <property type="match status" value="1"/>
</dbReference>
<dbReference type="SUPFAM" id="SSF63393">
    <property type="entry name" value="RNA polymerase subunits"/>
    <property type="match status" value="1"/>
</dbReference>
<accession>A0A6V4TQG6</accession>
<keyword evidence="4 5" id="KW-0539">Nucleus</keyword>
<feature type="domain" description="Spt4/RpoE2 zinc finger" evidence="6">
    <location>
        <begin position="20"/>
        <end position="96"/>
    </location>
</feature>
<name>A0A6V4TQG6_9EUKA</name>
<organism evidence="7">
    <name type="scientific">Prymnesium polylepis</name>
    <dbReference type="NCBI Taxonomy" id="72548"/>
    <lineage>
        <taxon>Eukaryota</taxon>
        <taxon>Haptista</taxon>
        <taxon>Haptophyta</taxon>
        <taxon>Prymnesiophyceae</taxon>
        <taxon>Prymnesiales</taxon>
        <taxon>Prymnesiaceae</taxon>
        <taxon>Prymnesium</taxon>
    </lineage>
</organism>
<dbReference type="CDD" id="cd07973">
    <property type="entry name" value="Spt4"/>
    <property type="match status" value="1"/>
</dbReference>
<dbReference type="GO" id="GO:0008270">
    <property type="term" value="F:zinc ion binding"/>
    <property type="evidence" value="ECO:0007669"/>
    <property type="project" value="InterPro"/>
</dbReference>
<keyword evidence="3 5" id="KW-0804">Transcription</keyword>
<comment type="subcellular location">
    <subcellularLocation>
        <location evidence="1 5">Nucleus</location>
    </subcellularLocation>
</comment>
<dbReference type="AlphaFoldDB" id="A0A6V4TQG6"/>
<evidence type="ECO:0000256" key="4">
    <source>
        <dbReference type="ARBA" id="ARBA00023242"/>
    </source>
</evidence>
<protein>
    <recommendedName>
        <fullName evidence="6">Spt4/RpoE2 zinc finger domain-containing protein</fullName>
    </recommendedName>
</protein>
<dbReference type="InterPro" id="IPR038510">
    <property type="entry name" value="Spt4_sf"/>
</dbReference>
<dbReference type="GO" id="GO:0032044">
    <property type="term" value="C:DSIF complex"/>
    <property type="evidence" value="ECO:0007669"/>
    <property type="project" value="TreeGrafter"/>
</dbReference>
<dbReference type="Gene3D" id="3.30.40.210">
    <property type="match status" value="1"/>
</dbReference>
<dbReference type="InterPro" id="IPR009287">
    <property type="entry name" value="Spt4"/>
</dbReference>
<dbReference type="PANTHER" id="PTHR12882">
    <property type="entry name" value="SUPPRESSOR OF TY 4"/>
    <property type="match status" value="1"/>
</dbReference>
<dbReference type="GO" id="GO:0000993">
    <property type="term" value="F:RNA polymerase II complex binding"/>
    <property type="evidence" value="ECO:0007669"/>
    <property type="project" value="TreeGrafter"/>
</dbReference>
<proteinExistence type="inferred from homology"/>
<dbReference type="PANTHER" id="PTHR12882:SF1">
    <property type="entry name" value="TRANSCRIPTION ELONGATION FACTOR SPT4"/>
    <property type="match status" value="1"/>
</dbReference>
<dbReference type="GO" id="GO:0006355">
    <property type="term" value="P:regulation of DNA-templated transcription"/>
    <property type="evidence" value="ECO:0007669"/>
    <property type="project" value="InterPro"/>
</dbReference>
<dbReference type="InterPro" id="IPR022800">
    <property type="entry name" value="Spt4/RpoE2_Znf"/>
</dbReference>
<dbReference type="EMBL" id="HBKO01038092">
    <property type="protein sequence ID" value="CAE2265444.1"/>
    <property type="molecule type" value="Transcribed_RNA"/>
</dbReference>
<evidence type="ECO:0000256" key="5">
    <source>
        <dbReference type="PIRNR" id="PIRNR025023"/>
    </source>
</evidence>
<dbReference type="SMART" id="SM01389">
    <property type="entry name" value="Spt4"/>
    <property type="match status" value="1"/>
</dbReference>
<sequence length="123" mass="13690">MMDDVEEEVAPVVPAGDRKLRACLVTGLVKTEDQWLREGNENLPCLEIMGDREMVQSCTSAKFDGMMAVMKPNASWTARWQGLTTYVPGCYALRVTGTLPSQHVVTLEDNGIRYRPLDEEAIA</sequence>
<dbReference type="Pfam" id="PF06093">
    <property type="entry name" value="Spt4"/>
    <property type="match status" value="1"/>
</dbReference>
<evidence type="ECO:0000256" key="1">
    <source>
        <dbReference type="ARBA" id="ARBA00004123"/>
    </source>
</evidence>
<evidence type="ECO:0000313" key="7">
    <source>
        <dbReference type="EMBL" id="CAE2265444.1"/>
    </source>
</evidence>
<dbReference type="GO" id="GO:0140673">
    <property type="term" value="P:transcription elongation-coupled chromatin remodeling"/>
    <property type="evidence" value="ECO:0007669"/>
    <property type="project" value="InterPro"/>
</dbReference>